<reference evidence="1 2" key="1">
    <citation type="submission" date="2012-11" db="EMBL/GenBank/DDBJ databases">
        <authorList>
            <person name="Linke B."/>
        </authorList>
    </citation>
    <scope>NUCLEOTIDE SEQUENCE [LARGE SCALE GENOMIC DNA]</scope>
    <source>
        <strain evidence="2">CFBP 1232</strain>
    </source>
</reference>
<accession>A0A831ER69</accession>
<name>A0A831ER69_ERWAM</name>
<dbReference type="Proteomes" id="UP000013111">
    <property type="component" value="Unassembled WGS sequence"/>
</dbReference>
<comment type="caution">
    <text evidence="1">The sequence shown here is derived from an EMBL/GenBank/DDBJ whole genome shotgun (WGS) entry which is preliminary data.</text>
</comment>
<evidence type="ECO:0000313" key="2">
    <source>
        <dbReference type="Proteomes" id="UP000013111"/>
    </source>
</evidence>
<sequence>MALNQRQYRTLAAGCESAPDTIIAVVHSFWLWLA</sequence>
<reference evidence="1 2" key="2">
    <citation type="submission" date="2013-04" db="EMBL/GenBank/DDBJ databases">
        <title>Comparative genomics of 12 strains of Erwinia amylovora identifies a pan-genome with a large conserved core and provides insights into host specificity.</title>
        <authorList>
            <person name="Mann R.A."/>
            <person name="Smits T.H.M."/>
            <person name="Buehlmann A."/>
            <person name="Blom J."/>
            <person name="Goesmann A."/>
            <person name="Frey J.E."/>
            <person name="Plummer K.M."/>
            <person name="Beer S.V."/>
            <person name="Luck J."/>
            <person name="Duffy B."/>
            <person name="Rodoni B."/>
        </authorList>
    </citation>
    <scope>NUCLEOTIDE SEQUENCE [LARGE SCALE GENOMIC DNA]</scope>
    <source>
        <strain evidence="2">CFBP 1232</strain>
    </source>
</reference>
<proteinExistence type="predicted"/>
<gene>
    <name evidence="1" type="ORF">BN437_2244</name>
</gene>
<dbReference type="AlphaFoldDB" id="A0A831ER69"/>
<organism evidence="1 2">
    <name type="scientific">Erwinia amylovora NBRC 12687 = CFBP 1232</name>
    <dbReference type="NCBI Taxonomy" id="1219359"/>
    <lineage>
        <taxon>Bacteria</taxon>
        <taxon>Pseudomonadati</taxon>
        <taxon>Pseudomonadota</taxon>
        <taxon>Gammaproteobacteria</taxon>
        <taxon>Enterobacterales</taxon>
        <taxon>Erwiniaceae</taxon>
        <taxon>Erwinia</taxon>
    </lineage>
</organism>
<evidence type="ECO:0000313" key="1">
    <source>
        <dbReference type="EMBL" id="CCO94167.1"/>
    </source>
</evidence>
<protein>
    <submittedName>
        <fullName evidence="1">Uncharacterized protein</fullName>
    </submittedName>
</protein>
<dbReference type="EMBL" id="CAPB01000023">
    <property type="protein sequence ID" value="CCO94167.1"/>
    <property type="molecule type" value="Genomic_DNA"/>
</dbReference>